<evidence type="ECO:0000313" key="1">
    <source>
        <dbReference type="EMBL" id="PTB63766.1"/>
    </source>
</evidence>
<dbReference type="RefSeq" id="XP_024747086.1">
    <property type="nucleotide sequence ID" value="XM_024891268.1"/>
</dbReference>
<keyword evidence="2" id="KW-1185">Reference proteome</keyword>
<evidence type="ECO:0000313" key="2">
    <source>
        <dbReference type="Proteomes" id="UP000241546"/>
    </source>
</evidence>
<organism evidence="1 2">
    <name type="scientific">Trichoderma citrinoviride</name>
    <dbReference type="NCBI Taxonomy" id="58853"/>
    <lineage>
        <taxon>Eukaryota</taxon>
        <taxon>Fungi</taxon>
        <taxon>Dikarya</taxon>
        <taxon>Ascomycota</taxon>
        <taxon>Pezizomycotina</taxon>
        <taxon>Sordariomycetes</taxon>
        <taxon>Hypocreomycetidae</taxon>
        <taxon>Hypocreales</taxon>
        <taxon>Hypocreaceae</taxon>
        <taxon>Trichoderma</taxon>
    </lineage>
</organism>
<evidence type="ECO:0008006" key="3">
    <source>
        <dbReference type="Google" id="ProtNLM"/>
    </source>
</evidence>
<dbReference type="AlphaFoldDB" id="A0A2T4B361"/>
<dbReference type="InterPro" id="IPR027417">
    <property type="entry name" value="P-loop_NTPase"/>
</dbReference>
<proteinExistence type="predicted"/>
<sequence length="737" mass="83543">MRHAHRRRRGIRVPAGCFVNQEHRKHTLIKGLSNEMTWTEQLTRECGETTFRAHLLPFPSSAWIPRGTDMEVFGMAATNEPRAYLMTIGLDDIRHVLPSIGSTVKVELDVDQIFHTAPNFCLEGDALDALTTAIQIGLRLVERTAYGAVKDADKSADELLRDEGCEGDKIRWQEIMNSLTLDEYEKRAKDYLFGYNARVSNEAILAVPSGDTEMRRMYDARRFALQLREKPGESKDEHTRRIQDWIREKEVTCQIPVAKQPLVGHRIKLPPGITAGVALFVLEVPLQPYWLDGYRSPPMTLHVPKQTWPADLSNYFDNINKEESPKAVCAQICYEVNTETFLMEDWAVEKMSRLQKESLGNDWWDFSTRFHDIPASERTDLLRWFPALQKRLGKGIFEGEYAKVVEAMARSRAGKIIINAPEGPTRSNFALSVAQAVMSEAPDPPAAVSSRLDVGDSRHVQYSSWELENERSTYNQFQMAMWNNMSAEEKDLSRKKKDEFVPVNGRVAWIAPQDKQVDEAVQRLVAMNPGKIILRLYSYNAEINNLLQAGTESAVAVVASGRTTAETQIIEAYNSCLLEKDKKRNPASNKHSWSEQCLSRGLFNKPESWPEMSAAERSIYWENAEDALSYLLERADAICATPSAFRSIDRRVGSSEWGPSFIIVDNVNQLTEPLSLLPVAMFPDVPTMFIGDLEQDDPVVMAPENLRTSTAAKRRTRSLLQRVEDAGYLDHQLFPGR</sequence>
<dbReference type="Proteomes" id="UP000241546">
    <property type="component" value="Unassembled WGS sequence"/>
</dbReference>
<dbReference type="Gene3D" id="3.40.50.300">
    <property type="entry name" value="P-loop containing nucleotide triphosphate hydrolases"/>
    <property type="match status" value="1"/>
</dbReference>
<protein>
    <recommendedName>
        <fullName evidence="3">DNA2/NAM7 helicase helicase domain-containing protein</fullName>
    </recommendedName>
</protein>
<dbReference type="GeneID" id="36599386"/>
<dbReference type="EMBL" id="KZ680218">
    <property type="protein sequence ID" value="PTB63766.1"/>
    <property type="molecule type" value="Genomic_DNA"/>
</dbReference>
<name>A0A2T4B361_9HYPO</name>
<reference evidence="2" key="1">
    <citation type="submission" date="2016-07" db="EMBL/GenBank/DDBJ databases">
        <title>Multiple horizontal gene transfer events from other fungi enriched the ability of initially mycotrophic Trichoderma (Ascomycota) to feed on dead plant biomass.</title>
        <authorList>
            <consortium name="DOE Joint Genome Institute"/>
            <person name="Atanasova L."/>
            <person name="Chenthamara K."/>
            <person name="Zhang J."/>
            <person name="Grujic M."/>
            <person name="Henrissat B."/>
            <person name="Kuo A."/>
            <person name="Aerts A."/>
            <person name="Salamov A."/>
            <person name="Lipzen A."/>
            <person name="Labutti K."/>
            <person name="Barry K."/>
            <person name="Miao Y."/>
            <person name="Rahimi M.J."/>
            <person name="Shen Q."/>
            <person name="Grigoriev I.V."/>
            <person name="Kubicek C.P."/>
            <person name="Druzhinina I.S."/>
        </authorList>
    </citation>
    <scope>NUCLEOTIDE SEQUENCE [LARGE SCALE GENOMIC DNA]</scope>
    <source>
        <strain evidence="2">TUCIM 6016</strain>
    </source>
</reference>
<accession>A0A2T4B361</accession>
<gene>
    <name evidence="1" type="ORF">BBK36DRAFT_1125295</name>
</gene>
<dbReference type="OrthoDB" id="4896865at2759"/>